<dbReference type="NCBIfam" id="TIGR00229">
    <property type="entry name" value="sensory_box"/>
    <property type="match status" value="1"/>
</dbReference>
<dbReference type="InterPro" id="IPR036890">
    <property type="entry name" value="HATPase_C_sf"/>
</dbReference>
<dbReference type="InterPro" id="IPR000014">
    <property type="entry name" value="PAS"/>
</dbReference>
<evidence type="ECO:0000256" key="7">
    <source>
        <dbReference type="ARBA" id="ARBA00022630"/>
    </source>
</evidence>
<proteinExistence type="predicted"/>
<keyword evidence="16" id="KW-0675">Receptor</keyword>
<evidence type="ECO:0000256" key="12">
    <source>
        <dbReference type="ARBA" id="ARBA00022777"/>
    </source>
</evidence>
<dbReference type="EC" id="2.7.13.3" evidence="2"/>
<comment type="catalytic activity">
    <reaction evidence="1">
        <text>ATP + protein L-histidine = ADP + protein N-phospho-L-histidine.</text>
        <dbReference type="EC" id="2.7.13.3"/>
    </reaction>
</comment>
<reference evidence="19" key="1">
    <citation type="journal article" date="2014" name="Int. J. Syst. Evol. Microbiol.">
        <title>Complete genome sequence of Corynebacterium casei LMG S-19264T (=DSM 44701T), isolated from a smear-ripened cheese.</title>
        <authorList>
            <consortium name="US DOE Joint Genome Institute (JGI-PGF)"/>
            <person name="Walter F."/>
            <person name="Albersmeier A."/>
            <person name="Kalinowski J."/>
            <person name="Ruckert C."/>
        </authorList>
    </citation>
    <scope>NUCLEOTIDE SEQUENCE</scope>
    <source>
        <strain evidence="19">KCTC 42249</strain>
    </source>
</reference>
<evidence type="ECO:0000256" key="2">
    <source>
        <dbReference type="ARBA" id="ARBA00012438"/>
    </source>
</evidence>
<protein>
    <recommendedName>
        <fullName evidence="3">Blue-light-activated histidine kinase</fullName>
        <ecNumber evidence="2">2.7.13.3</ecNumber>
    </recommendedName>
</protein>
<keyword evidence="4" id="KW-0600">Photoreceptor protein</keyword>
<dbReference type="SUPFAM" id="SSF55785">
    <property type="entry name" value="PYP-like sensor domain (PAS domain)"/>
    <property type="match status" value="1"/>
</dbReference>
<evidence type="ECO:0000256" key="13">
    <source>
        <dbReference type="ARBA" id="ARBA00022840"/>
    </source>
</evidence>
<dbReference type="CDD" id="cd00130">
    <property type="entry name" value="PAS"/>
    <property type="match status" value="1"/>
</dbReference>
<comment type="caution">
    <text evidence="19">The sequence shown here is derived from an EMBL/GenBank/DDBJ whole genome shotgun (WGS) entry which is preliminary data.</text>
</comment>
<dbReference type="SMART" id="SM00091">
    <property type="entry name" value="PAS"/>
    <property type="match status" value="1"/>
</dbReference>
<dbReference type="EMBL" id="BMZQ01000002">
    <property type="protein sequence ID" value="GHD14284.1"/>
    <property type="molecule type" value="Genomic_DNA"/>
</dbReference>
<evidence type="ECO:0000259" key="17">
    <source>
        <dbReference type="PROSITE" id="PS50112"/>
    </source>
</evidence>
<keyword evidence="5" id="KW-0597">Phosphoprotein</keyword>
<evidence type="ECO:0000256" key="16">
    <source>
        <dbReference type="ARBA" id="ARBA00023170"/>
    </source>
</evidence>
<evidence type="ECO:0000313" key="20">
    <source>
        <dbReference type="Proteomes" id="UP000630142"/>
    </source>
</evidence>
<dbReference type="InterPro" id="IPR035965">
    <property type="entry name" value="PAS-like_dom_sf"/>
</dbReference>
<dbReference type="PANTHER" id="PTHR41523">
    <property type="entry name" value="TWO-COMPONENT SYSTEM SENSOR PROTEIN"/>
    <property type="match status" value="1"/>
</dbReference>
<dbReference type="AlphaFoldDB" id="A0A8J3DVE6"/>
<evidence type="ECO:0000256" key="3">
    <source>
        <dbReference type="ARBA" id="ARBA00021740"/>
    </source>
</evidence>
<dbReference type="GO" id="GO:0006355">
    <property type="term" value="P:regulation of DNA-templated transcription"/>
    <property type="evidence" value="ECO:0007669"/>
    <property type="project" value="InterPro"/>
</dbReference>
<evidence type="ECO:0000313" key="19">
    <source>
        <dbReference type="EMBL" id="GHD14284.1"/>
    </source>
</evidence>
<organism evidence="19 20">
    <name type="scientific">Tianweitania populi</name>
    <dbReference type="NCBI Taxonomy" id="1607949"/>
    <lineage>
        <taxon>Bacteria</taxon>
        <taxon>Pseudomonadati</taxon>
        <taxon>Pseudomonadota</taxon>
        <taxon>Alphaproteobacteria</taxon>
        <taxon>Hyphomicrobiales</taxon>
        <taxon>Phyllobacteriaceae</taxon>
        <taxon>Tianweitania</taxon>
    </lineage>
</organism>
<keyword evidence="15" id="KW-0843">Virulence</keyword>
<dbReference type="PROSITE" id="PS50112">
    <property type="entry name" value="PAS"/>
    <property type="match status" value="1"/>
</dbReference>
<name>A0A8J3DVE6_9HYPH</name>
<evidence type="ECO:0000256" key="1">
    <source>
        <dbReference type="ARBA" id="ARBA00000085"/>
    </source>
</evidence>
<evidence type="ECO:0000256" key="6">
    <source>
        <dbReference type="ARBA" id="ARBA00022606"/>
    </source>
</evidence>
<dbReference type="GO" id="GO:0004673">
    <property type="term" value="F:protein histidine kinase activity"/>
    <property type="evidence" value="ECO:0007669"/>
    <property type="project" value="UniProtKB-EC"/>
</dbReference>
<evidence type="ECO:0000256" key="14">
    <source>
        <dbReference type="ARBA" id="ARBA00022991"/>
    </source>
</evidence>
<dbReference type="SMART" id="SM00086">
    <property type="entry name" value="PAC"/>
    <property type="match status" value="1"/>
</dbReference>
<dbReference type="PROSITE" id="PS50113">
    <property type="entry name" value="PAC"/>
    <property type="match status" value="1"/>
</dbReference>
<dbReference type="RefSeq" id="WP_189503417.1">
    <property type="nucleotide sequence ID" value="NZ_BMZQ01000002.1"/>
</dbReference>
<dbReference type="InterPro" id="IPR000700">
    <property type="entry name" value="PAS-assoc_C"/>
</dbReference>
<evidence type="ECO:0000256" key="9">
    <source>
        <dbReference type="ARBA" id="ARBA00022679"/>
    </source>
</evidence>
<evidence type="ECO:0000259" key="18">
    <source>
        <dbReference type="PROSITE" id="PS50113"/>
    </source>
</evidence>
<keyword evidence="7" id="KW-0285">Flavoprotein</keyword>
<accession>A0A8J3DVE6</accession>
<sequence>MTETVKGPDNVELPSDPLADARLAAIVESSFDAIISKDLDSVIQTWNPAATRLFGYSAEEAVGRSITMLIPTHLHDEETDIISRIKRGERVESVETIRCRKDGSLVHISITVSPIRDRKGVIVGASKVARDISTSKESERRIRLLLREINHRVKNQFAVINSIIRETAKATADPKAFETTLRNRILALARSHDLLVSSEWSGASLAELIQHQLEPYGHEEQVTLDGDPVLLRPNAVQNLGMAFHELGTNSAKYGALSGESGQVLVNWTVEREENGQEMFVISWNESVPGLEAEPSQTPQRRGFGSVVLLRVAPQSLGGSATMERGEGRVTWRLRAPLEGVLDTQDEDEHATPAQA</sequence>
<dbReference type="Proteomes" id="UP000630142">
    <property type="component" value="Unassembled WGS sequence"/>
</dbReference>
<feature type="domain" description="PAS" evidence="17">
    <location>
        <begin position="19"/>
        <end position="84"/>
    </location>
</feature>
<keyword evidence="12 19" id="KW-0418">Kinase</keyword>
<dbReference type="InterPro" id="IPR001610">
    <property type="entry name" value="PAC"/>
</dbReference>
<dbReference type="InterPro" id="IPR013767">
    <property type="entry name" value="PAS_fold"/>
</dbReference>
<keyword evidence="14" id="KW-0157">Chromophore</keyword>
<keyword evidence="20" id="KW-1185">Reference proteome</keyword>
<reference evidence="19" key="2">
    <citation type="submission" date="2020-09" db="EMBL/GenBank/DDBJ databases">
        <authorList>
            <person name="Sun Q."/>
            <person name="Kim S."/>
        </authorList>
    </citation>
    <scope>NUCLEOTIDE SEQUENCE</scope>
    <source>
        <strain evidence="19">KCTC 42249</strain>
    </source>
</reference>
<dbReference type="InterPro" id="IPR011102">
    <property type="entry name" value="Sig_transdc_His_kinase_HWE"/>
</dbReference>
<dbReference type="Gene3D" id="3.30.565.10">
    <property type="entry name" value="Histidine kinase-like ATPase, C-terminal domain"/>
    <property type="match status" value="1"/>
</dbReference>
<keyword evidence="9" id="KW-0808">Transferase</keyword>
<dbReference type="GO" id="GO:0009881">
    <property type="term" value="F:photoreceptor activity"/>
    <property type="evidence" value="ECO:0007669"/>
    <property type="project" value="UniProtKB-KW"/>
</dbReference>
<dbReference type="Pfam" id="PF00989">
    <property type="entry name" value="PAS"/>
    <property type="match status" value="1"/>
</dbReference>
<dbReference type="PANTHER" id="PTHR41523:SF8">
    <property type="entry name" value="ETHYLENE RESPONSE SENSOR PROTEIN"/>
    <property type="match status" value="1"/>
</dbReference>
<dbReference type="SMART" id="SM00911">
    <property type="entry name" value="HWE_HK"/>
    <property type="match status" value="1"/>
</dbReference>
<keyword evidence="13" id="KW-0067">ATP-binding</keyword>
<evidence type="ECO:0000256" key="10">
    <source>
        <dbReference type="ARBA" id="ARBA00022737"/>
    </source>
</evidence>
<dbReference type="Pfam" id="PF07536">
    <property type="entry name" value="HWE_HK"/>
    <property type="match status" value="1"/>
</dbReference>
<evidence type="ECO:0000256" key="15">
    <source>
        <dbReference type="ARBA" id="ARBA00023026"/>
    </source>
</evidence>
<evidence type="ECO:0000256" key="4">
    <source>
        <dbReference type="ARBA" id="ARBA00022543"/>
    </source>
</evidence>
<evidence type="ECO:0000256" key="11">
    <source>
        <dbReference type="ARBA" id="ARBA00022741"/>
    </source>
</evidence>
<evidence type="ECO:0000256" key="8">
    <source>
        <dbReference type="ARBA" id="ARBA00022643"/>
    </source>
</evidence>
<gene>
    <name evidence="19" type="ORF">GCM10016234_19710</name>
</gene>
<evidence type="ECO:0000256" key="5">
    <source>
        <dbReference type="ARBA" id="ARBA00022553"/>
    </source>
</evidence>
<keyword evidence="10" id="KW-0677">Repeat</keyword>
<dbReference type="Gene3D" id="3.30.450.20">
    <property type="entry name" value="PAS domain"/>
    <property type="match status" value="1"/>
</dbReference>
<feature type="domain" description="PAC" evidence="18">
    <location>
        <begin position="92"/>
        <end position="144"/>
    </location>
</feature>
<keyword evidence="8" id="KW-0288">FMN</keyword>
<dbReference type="GO" id="GO:0005524">
    <property type="term" value="F:ATP binding"/>
    <property type="evidence" value="ECO:0007669"/>
    <property type="project" value="UniProtKB-KW"/>
</dbReference>
<keyword evidence="6" id="KW-0716">Sensory transduction</keyword>
<keyword evidence="11" id="KW-0547">Nucleotide-binding</keyword>